<keyword evidence="3" id="KW-0808">Transferase</keyword>
<dbReference type="Pfam" id="PF08241">
    <property type="entry name" value="Methyltransf_11"/>
    <property type="match status" value="1"/>
</dbReference>
<dbReference type="InterPro" id="IPR036691">
    <property type="entry name" value="Endo/exonu/phosph_ase_sf"/>
</dbReference>
<dbReference type="Proteomes" id="UP001164746">
    <property type="component" value="Chromosome 4"/>
</dbReference>
<feature type="compositionally biased region" description="Polar residues" evidence="4">
    <location>
        <begin position="281"/>
        <end position="297"/>
    </location>
</feature>
<dbReference type="InterPro" id="IPR029063">
    <property type="entry name" value="SAM-dependent_MTases_sf"/>
</dbReference>
<keyword evidence="2" id="KW-0489">Methyltransferase</keyword>
<evidence type="ECO:0000256" key="2">
    <source>
        <dbReference type="ARBA" id="ARBA00022603"/>
    </source>
</evidence>
<protein>
    <submittedName>
        <fullName evidence="7">Y8948-like protein</fullName>
    </submittedName>
</protein>
<evidence type="ECO:0000256" key="3">
    <source>
        <dbReference type="ARBA" id="ARBA00022679"/>
    </source>
</evidence>
<dbReference type="EMBL" id="CP111015">
    <property type="protein sequence ID" value="WAR02657.1"/>
    <property type="molecule type" value="Genomic_DNA"/>
</dbReference>
<dbReference type="PANTHER" id="PTHR44942">
    <property type="entry name" value="METHYLTRANSF_11 DOMAIN-CONTAINING PROTEIN"/>
    <property type="match status" value="1"/>
</dbReference>
<dbReference type="PANTHER" id="PTHR44942:SF4">
    <property type="entry name" value="METHYLTRANSFERASE TYPE 11 DOMAIN-CONTAINING PROTEIN"/>
    <property type="match status" value="1"/>
</dbReference>
<proteinExistence type="inferred from homology"/>
<name>A0ABY7E104_MYAAR</name>
<evidence type="ECO:0000313" key="8">
    <source>
        <dbReference type="Proteomes" id="UP001164746"/>
    </source>
</evidence>
<dbReference type="InterPro" id="IPR005135">
    <property type="entry name" value="Endo/exonuclease/phosphatase"/>
</dbReference>
<evidence type="ECO:0000313" key="7">
    <source>
        <dbReference type="EMBL" id="WAR02657.1"/>
    </source>
</evidence>
<dbReference type="InterPro" id="IPR051052">
    <property type="entry name" value="Diverse_substrate_MTase"/>
</dbReference>
<dbReference type="Gene3D" id="3.60.10.10">
    <property type="entry name" value="Endonuclease/exonuclease/phosphatase"/>
    <property type="match status" value="1"/>
</dbReference>
<feature type="domain" description="Endonuclease/exonuclease/phosphatase" evidence="6">
    <location>
        <begin position="357"/>
        <end position="454"/>
    </location>
</feature>
<gene>
    <name evidence="7" type="ORF">MAR_009215</name>
</gene>
<dbReference type="Gene3D" id="3.40.50.150">
    <property type="entry name" value="Vaccinia Virus protein VP39"/>
    <property type="match status" value="1"/>
</dbReference>
<comment type="similarity">
    <text evidence="1">Belongs to the methyltransferase superfamily.</text>
</comment>
<feature type="domain" description="Methyltransferase type 11" evidence="5">
    <location>
        <begin position="74"/>
        <end position="163"/>
    </location>
</feature>
<feature type="region of interest" description="Disordered" evidence="4">
    <location>
        <begin position="277"/>
        <end position="298"/>
    </location>
</feature>
<dbReference type="InterPro" id="IPR013216">
    <property type="entry name" value="Methyltransf_11"/>
</dbReference>
<dbReference type="SUPFAM" id="SSF53335">
    <property type="entry name" value="S-adenosyl-L-methionine-dependent methyltransferases"/>
    <property type="match status" value="1"/>
</dbReference>
<evidence type="ECO:0000256" key="4">
    <source>
        <dbReference type="SAM" id="MobiDB-lite"/>
    </source>
</evidence>
<evidence type="ECO:0000259" key="6">
    <source>
        <dbReference type="Pfam" id="PF14529"/>
    </source>
</evidence>
<accession>A0ABY7E104</accession>
<reference evidence="7" key="1">
    <citation type="submission" date="2022-11" db="EMBL/GenBank/DDBJ databases">
        <title>Centuries of genome instability and evolution in soft-shell clam transmissible cancer (bioRxiv).</title>
        <authorList>
            <person name="Hart S.F.M."/>
            <person name="Yonemitsu M.A."/>
            <person name="Giersch R.M."/>
            <person name="Beal B.F."/>
            <person name="Arriagada G."/>
            <person name="Davis B.W."/>
            <person name="Ostrander E.A."/>
            <person name="Goff S.P."/>
            <person name="Metzger M.J."/>
        </authorList>
    </citation>
    <scope>NUCLEOTIDE SEQUENCE</scope>
    <source>
        <strain evidence="7">MELC-2E11</strain>
        <tissue evidence="7">Siphon/mantle</tissue>
    </source>
</reference>
<dbReference type="Pfam" id="PF14529">
    <property type="entry name" value="Exo_endo_phos_2"/>
    <property type="match status" value="1"/>
</dbReference>
<sequence>MARSCLSQKLLKYILREEYLETAIRTMSIRLFEDKYHAELYARFRPTYSSAVYETIFQFYEDSKSSKLNYDLAVDVGCGNGQSSKPLCSKFRRVIGYDVSEEQVKSARNDVDNLTFRVGPGEDLRFLENNSVDLVTIAQALHWLDRDVFYQEVERVLKPGGVFGGYGYGNNVLDDGVANQLVKEFYSGLLGPYWDEQRSHIDNMYRNIPVPLACQTRLEGEELGIRRRMPVDAFVGYLSTWSAWRKYLRENPETRALNDVADSMSVSTNDSFNSLVDEDIPTQNSLPTSPQQNNKSIPKQPRFVSKLKILCINCQSVVNKKLELQNLIYNENPDIVAGTESWLKKDHYTSHMSLLELEKSLDLVNKLKGTKLILGDFNFPKLTWDSEHTPHLKPGFSTTTVYDKFLDIINDQNMTQMVSENTRNDNILDIFLTTNLTFVYKVNIIPGISDHDIISTIVNACPNILKQKSKIVPLYRKANWDDFKQFMNTTKSDFLQGSDSLSDEEI</sequence>
<evidence type="ECO:0000259" key="5">
    <source>
        <dbReference type="Pfam" id="PF08241"/>
    </source>
</evidence>
<evidence type="ECO:0000256" key="1">
    <source>
        <dbReference type="ARBA" id="ARBA00008361"/>
    </source>
</evidence>
<dbReference type="CDD" id="cd02440">
    <property type="entry name" value="AdoMet_MTases"/>
    <property type="match status" value="1"/>
</dbReference>
<organism evidence="7 8">
    <name type="scientific">Mya arenaria</name>
    <name type="common">Soft-shell clam</name>
    <dbReference type="NCBI Taxonomy" id="6604"/>
    <lineage>
        <taxon>Eukaryota</taxon>
        <taxon>Metazoa</taxon>
        <taxon>Spiralia</taxon>
        <taxon>Lophotrochozoa</taxon>
        <taxon>Mollusca</taxon>
        <taxon>Bivalvia</taxon>
        <taxon>Autobranchia</taxon>
        <taxon>Heteroconchia</taxon>
        <taxon>Euheterodonta</taxon>
        <taxon>Imparidentia</taxon>
        <taxon>Neoheterodontei</taxon>
        <taxon>Myida</taxon>
        <taxon>Myoidea</taxon>
        <taxon>Myidae</taxon>
        <taxon>Mya</taxon>
    </lineage>
</organism>
<keyword evidence="8" id="KW-1185">Reference proteome</keyword>
<dbReference type="SUPFAM" id="SSF56219">
    <property type="entry name" value="DNase I-like"/>
    <property type="match status" value="1"/>
</dbReference>